<dbReference type="GO" id="GO:0004181">
    <property type="term" value="F:metallocarboxypeptidase activity"/>
    <property type="evidence" value="ECO:0007669"/>
    <property type="project" value="InterPro"/>
</dbReference>
<dbReference type="AlphaFoldDB" id="A0A850QQR4"/>
<keyword evidence="1" id="KW-0378">Hydrolase</keyword>
<feature type="non-terminal residue" evidence="1">
    <location>
        <position position="1"/>
    </location>
</feature>
<proteinExistence type="predicted"/>
<dbReference type="SUPFAM" id="SSF55486">
    <property type="entry name" value="Metalloproteases ('zincins'), catalytic domain"/>
    <property type="match status" value="1"/>
</dbReference>
<dbReference type="Proteomes" id="UP000533429">
    <property type="component" value="Unassembled WGS sequence"/>
</dbReference>
<dbReference type="PROSITE" id="PS52034">
    <property type="entry name" value="PEPTIDASE_M32"/>
    <property type="match status" value="1"/>
</dbReference>
<keyword evidence="1" id="KW-0645">Protease</keyword>
<accession>A0A850QQR4</accession>
<reference evidence="1 2" key="1">
    <citation type="submission" date="2020-06" db="EMBL/GenBank/DDBJ databases">
        <title>Photobacterium damselae subsp. damselae comparative genomics.</title>
        <authorList>
            <person name="Osorio C.R."/>
        </authorList>
    </citation>
    <scope>NUCLEOTIDE SEQUENCE [LARGE SCALE GENOMIC DNA]</scope>
    <source>
        <strain evidence="1 2">TW250/03</strain>
    </source>
</reference>
<dbReference type="PANTHER" id="PTHR34217">
    <property type="entry name" value="METAL-DEPENDENT CARBOXYPEPTIDASE"/>
    <property type="match status" value="1"/>
</dbReference>
<dbReference type="PRINTS" id="PR00998">
    <property type="entry name" value="CRBOXYPTASET"/>
</dbReference>
<gene>
    <name evidence="1" type="ORF">HWA77_08905</name>
</gene>
<name>A0A850QQR4_PHODD</name>
<organism evidence="1 2">
    <name type="scientific">Photobacterium damselae subsp. damselae</name>
    <name type="common">Listonella damsela</name>
    <dbReference type="NCBI Taxonomy" id="85581"/>
    <lineage>
        <taxon>Bacteria</taxon>
        <taxon>Pseudomonadati</taxon>
        <taxon>Pseudomonadota</taxon>
        <taxon>Gammaproteobacteria</taxon>
        <taxon>Vibrionales</taxon>
        <taxon>Vibrionaceae</taxon>
        <taxon>Photobacterium</taxon>
    </lineage>
</organism>
<dbReference type="GO" id="GO:0006508">
    <property type="term" value="P:proteolysis"/>
    <property type="evidence" value="ECO:0007669"/>
    <property type="project" value="InterPro"/>
</dbReference>
<dbReference type="InterPro" id="IPR001333">
    <property type="entry name" value="Peptidase_M32_Taq"/>
</dbReference>
<comment type="caution">
    <text evidence="1">The sequence shown here is derived from an EMBL/GenBank/DDBJ whole genome shotgun (WGS) entry which is preliminary data.</text>
</comment>
<protein>
    <submittedName>
        <fullName evidence="1">Carboxypeptidase M32</fullName>
    </submittedName>
</protein>
<dbReference type="Pfam" id="PF02074">
    <property type="entry name" value="Peptidase_M32"/>
    <property type="match status" value="1"/>
</dbReference>
<dbReference type="PANTHER" id="PTHR34217:SF1">
    <property type="entry name" value="CARBOXYPEPTIDASE 1"/>
    <property type="match status" value="1"/>
</dbReference>
<keyword evidence="1" id="KW-0121">Carboxypeptidase</keyword>
<dbReference type="Gene3D" id="1.10.1370.30">
    <property type="match status" value="1"/>
</dbReference>
<sequence length="184" mass="21060">WLAPEIQNVFSRADDASLSAENLGKLTTRVKPGFIRVDADEVTYPAHVILRYEIERDLIEGNIEVADIPALWQQKMAQYLGLDTTDNFKDGCMQDIHWTDGSFGYFPSYTLGAMYAAQFMAAIKREMDVDALIEKHDLSPIFNWLETNIWSKASTLSTDELVRQATGESLNPRYFKEHLESRYL</sequence>
<evidence type="ECO:0000313" key="2">
    <source>
        <dbReference type="Proteomes" id="UP000533429"/>
    </source>
</evidence>
<evidence type="ECO:0000313" key="1">
    <source>
        <dbReference type="EMBL" id="NVP00324.1"/>
    </source>
</evidence>
<dbReference type="EMBL" id="JABXOR010000560">
    <property type="protein sequence ID" value="NVP00324.1"/>
    <property type="molecule type" value="Genomic_DNA"/>
</dbReference>